<keyword evidence="1" id="KW-1133">Transmembrane helix</keyword>
<evidence type="ECO:0000313" key="4">
    <source>
        <dbReference type="Proteomes" id="UP001589813"/>
    </source>
</evidence>
<feature type="transmembrane region" description="Helical" evidence="1">
    <location>
        <begin position="52"/>
        <end position="78"/>
    </location>
</feature>
<organism evidence="3 4">
    <name type="scientific">Rheinheimera tilapiae</name>
    <dbReference type="NCBI Taxonomy" id="875043"/>
    <lineage>
        <taxon>Bacteria</taxon>
        <taxon>Pseudomonadati</taxon>
        <taxon>Pseudomonadota</taxon>
        <taxon>Gammaproteobacteria</taxon>
        <taxon>Chromatiales</taxon>
        <taxon>Chromatiaceae</taxon>
        <taxon>Rheinheimera</taxon>
    </lineage>
</organism>
<dbReference type="GO" id="GO:0016779">
    <property type="term" value="F:nucleotidyltransferase activity"/>
    <property type="evidence" value="ECO:0007669"/>
    <property type="project" value="UniProtKB-KW"/>
</dbReference>
<reference evidence="3 4" key="1">
    <citation type="submission" date="2024-09" db="EMBL/GenBank/DDBJ databases">
        <authorList>
            <person name="Sun Q."/>
            <person name="Mori K."/>
        </authorList>
    </citation>
    <scope>NUCLEOTIDE SEQUENCE [LARGE SCALE GENOMIC DNA]</scope>
    <source>
        <strain evidence="3 4">KCTC 23315</strain>
    </source>
</reference>
<dbReference type="CDD" id="cd00757">
    <property type="entry name" value="ThiF_MoeB_HesA_family"/>
    <property type="match status" value="1"/>
</dbReference>
<keyword evidence="3" id="KW-0808">Transferase</keyword>
<keyword evidence="1" id="KW-0472">Membrane</keyword>
<comment type="caution">
    <text evidence="3">The sequence shown here is derived from an EMBL/GenBank/DDBJ whole genome shotgun (WGS) entry which is preliminary data.</text>
</comment>
<dbReference type="SUPFAM" id="SSF69572">
    <property type="entry name" value="Activating enzymes of the ubiquitin-like proteins"/>
    <property type="match status" value="1"/>
</dbReference>
<dbReference type="PANTHER" id="PTHR10953:SF240">
    <property type="entry name" value="SULFUR CARRIER PROTEIN THIS ADENYLYLTRANSFERASE"/>
    <property type="match status" value="1"/>
</dbReference>
<name>A0ABV6BGS4_9GAMM</name>
<accession>A0ABV6BGS4</accession>
<keyword evidence="3" id="KW-0548">Nucleotidyltransferase</keyword>
<feature type="domain" description="THIF-type NAD/FAD binding fold" evidence="2">
    <location>
        <begin position="30"/>
        <end position="234"/>
    </location>
</feature>
<evidence type="ECO:0000256" key="1">
    <source>
        <dbReference type="SAM" id="Phobius"/>
    </source>
</evidence>
<dbReference type="EMBL" id="JBHLXP010000005">
    <property type="protein sequence ID" value="MFC0050084.1"/>
    <property type="molecule type" value="Genomic_DNA"/>
</dbReference>
<dbReference type="Gene3D" id="3.40.50.720">
    <property type="entry name" value="NAD(P)-binding Rossmann-like Domain"/>
    <property type="match status" value="1"/>
</dbReference>
<dbReference type="RefSeq" id="WP_377247197.1">
    <property type="nucleotide sequence ID" value="NZ_JBHLXP010000005.1"/>
</dbReference>
<evidence type="ECO:0000313" key="3">
    <source>
        <dbReference type="EMBL" id="MFC0050084.1"/>
    </source>
</evidence>
<keyword evidence="1" id="KW-0812">Transmembrane</keyword>
<evidence type="ECO:0000259" key="2">
    <source>
        <dbReference type="Pfam" id="PF00899"/>
    </source>
</evidence>
<proteinExistence type="predicted"/>
<sequence length="294" mass="31977">MPTETKHAKTQRSDIQHAKATLSDAEFIRYSRSLMLGDDGDKRQLRLKNARVLLLGLGGLGCPVATTLVGAGIGQLILVDGDKVELSNLPRQSLYQTTDIGKPKAEVAAVRLHLHNPHPRLTVLACRPDDQQLRQAITACDVLVDCSDNLPTRLQLNRLAREAGKPLFAGAVSGHSAQLYLLSPATACYQCLVDPDWQALQNCRTLGVDPALVALTAQQLALLLLRFLQAEPVPYADVAQHDTGLPFGHYARYQQWSQGQSTVSGFHWYALQTNPLCDCCAHATAANHFTATGV</sequence>
<dbReference type="InterPro" id="IPR035985">
    <property type="entry name" value="Ubiquitin-activating_enz"/>
</dbReference>
<dbReference type="InterPro" id="IPR000594">
    <property type="entry name" value="ThiF_NAD_FAD-bd"/>
</dbReference>
<dbReference type="PANTHER" id="PTHR10953">
    <property type="entry name" value="UBIQUITIN-ACTIVATING ENZYME E1"/>
    <property type="match status" value="1"/>
</dbReference>
<keyword evidence="4" id="KW-1185">Reference proteome</keyword>
<dbReference type="InterPro" id="IPR045886">
    <property type="entry name" value="ThiF/MoeB/HesA"/>
</dbReference>
<protein>
    <submittedName>
        <fullName evidence="3">ThiF family adenylyltransferase</fullName>
    </submittedName>
</protein>
<dbReference type="Proteomes" id="UP001589813">
    <property type="component" value="Unassembled WGS sequence"/>
</dbReference>
<dbReference type="Pfam" id="PF00899">
    <property type="entry name" value="ThiF"/>
    <property type="match status" value="1"/>
</dbReference>
<gene>
    <name evidence="3" type="ORF">ACFFJP_17410</name>
</gene>